<protein>
    <submittedName>
        <fullName evidence="1">Uncharacterized protein</fullName>
    </submittedName>
</protein>
<dbReference type="VEuPathDB" id="CryptoDB:Vbra_21950"/>
<dbReference type="EMBL" id="CDMY01000566">
    <property type="protein sequence ID" value="CEM23390.1"/>
    <property type="molecule type" value="Genomic_DNA"/>
</dbReference>
<keyword evidence="2" id="KW-1185">Reference proteome</keyword>
<dbReference type="Proteomes" id="UP000041254">
    <property type="component" value="Unassembled WGS sequence"/>
</dbReference>
<dbReference type="AlphaFoldDB" id="A0A0G4G4Z3"/>
<dbReference type="Gene3D" id="1.25.40.10">
    <property type="entry name" value="Tetratricopeptide repeat domain"/>
    <property type="match status" value="1"/>
</dbReference>
<sequence length="350" mass="40097">MKLSGVRLNPVSGYLNHWLAGSHLYLGDLPRASRCAETATACMPASEPAWVRRAAVLIRMRRYDDATAALMEGRKRLRDGDSKAPMMEELMPMVSALQDTPSLTERRDRLFLIKPKALSKRQKQIHQAYQRFVSLENNYFQTARAAAPGIKLDVQRMLACRGDFLFVLLGMKACTIIGQNHPRSMADVVEEVFLPMLDEMSADKDRGVGIEGVQLDMHRVTSTVKSTAAFVSFERCWVLSNRQHPLYPLVRHVFFRRSPSLLVPEEVIALLLDHPSITLRRYPMWHRQDSRLMRMAYVCPATGFYHVSYLFPRAERRLADEHFRVYQKAAEPYVALEKRVTSFAGRIVKT</sequence>
<dbReference type="SUPFAM" id="SSF48452">
    <property type="entry name" value="TPR-like"/>
    <property type="match status" value="1"/>
</dbReference>
<reference evidence="1 2" key="1">
    <citation type="submission" date="2014-11" db="EMBL/GenBank/DDBJ databases">
        <authorList>
            <person name="Zhu J."/>
            <person name="Qi W."/>
            <person name="Song R."/>
        </authorList>
    </citation>
    <scope>NUCLEOTIDE SEQUENCE [LARGE SCALE GENOMIC DNA]</scope>
</reference>
<gene>
    <name evidence="1" type="ORF">Vbra_21950</name>
</gene>
<dbReference type="InterPro" id="IPR011990">
    <property type="entry name" value="TPR-like_helical_dom_sf"/>
</dbReference>
<proteinExistence type="predicted"/>
<dbReference type="OrthoDB" id="3528649at2759"/>
<accession>A0A0G4G4Z3</accession>
<organism evidence="1 2">
    <name type="scientific">Vitrella brassicaformis (strain CCMP3155)</name>
    <dbReference type="NCBI Taxonomy" id="1169540"/>
    <lineage>
        <taxon>Eukaryota</taxon>
        <taxon>Sar</taxon>
        <taxon>Alveolata</taxon>
        <taxon>Colpodellida</taxon>
        <taxon>Vitrellaceae</taxon>
        <taxon>Vitrella</taxon>
    </lineage>
</organism>
<evidence type="ECO:0000313" key="2">
    <source>
        <dbReference type="Proteomes" id="UP000041254"/>
    </source>
</evidence>
<name>A0A0G4G4Z3_VITBC</name>
<evidence type="ECO:0000313" key="1">
    <source>
        <dbReference type="EMBL" id="CEM23390.1"/>
    </source>
</evidence>
<dbReference type="InParanoid" id="A0A0G4G4Z3"/>
<dbReference type="PhylomeDB" id="A0A0G4G4Z3"/>